<keyword evidence="2" id="KW-1185">Reference proteome</keyword>
<accession>A0ABR0NRG6</accession>
<evidence type="ECO:0008006" key="3">
    <source>
        <dbReference type="Google" id="ProtNLM"/>
    </source>
</evidence>
<evidence type="ECO:0000313" key="1">
    <source>
        <dbReference type="EMBL" id="KAK5803109.1"/>
    </source>
</evidence>
<dbReference type="EMBL" id="JARKNE010000009">
    <property type="protein sequence ID" value="KAK5803109.1"/>
    <property type="molecule type" value="Genomic_DNA"/>
</dbReference>
<reference evidence="1 2" key="1">
    <citation type="submission" date="2023-03" db="EMBL/GenBank/DDBJ databases">
        <title>WGS of Gossypium arboreum.</title>
        <authorList>
            <person name="Yu D."/>
        </authorList>
    </citation>
    <scope>NUCLEOTIDE SEQUENCE [LARGE SCALE GENOMIC DNA]</scope>
    <source>
        <tissue evidence="1">Leaf</tissue>
    </source>
</reference>
<evidence type="ECO:0000313" key="2">
    <source>
        <dbReference type="Proteomes" id="UP001358586"/>
    </source>
</evidence>
<proteinExistence type="predicted"/>
<comment type="caution">
    <text evidence="1">The sequence shown here is derived from an EMBL/GenBank/DDBJ whole genome shotgun (WGS) entry which is preliminary data.</text>
</comment>
<organism evidence="1 2">
    <name type="scientific">Gossypium arboreum</name>
    <name type="common">Tree cotton</name>
    <name type="synonym">Gossypium nanking</name>
    <dbReference type="NCBI Taxonomy" id="29729"/>
    <lineage>
        <taxon>Eukaryota</taxon>
        <taxon>Viridiplantae</taxon>
        <taxon>Streptophyta</taxon>
        <taxon>Embryophyta</taxon>
        <taxon>Tracheophyta</taxon>
        <taxon>Spermatophyta</taxon>
        <taxon>Magnoliopsida</taxon>
        <taxon>eudicotyledons</taxon>
        <taxon>Gunneridae</taxon>
        <taxon>Pentapetalae</taxon>
        <taxon>rosids</taxon>
        <taxon>malvids</taxon>
        <taxon>Malvales</taxon>
        <taxon>Malvaceae</taxon>
        <taxon>Malvoideae</taxon>
        <taxon>Gossypium</taxon>
    </lineage>
</organism>
<name>A0ABR0NRG6_GOSAR</name>
<sequence length="73" mass="8038">MLLIITPITSLSGFVDWSFLITVRESPIIVTEWRSIVISSFRACRPAKASAANGDGKFVWSIVFVAMSPPVRP</sequence>
<protein>
    <recommendedName>
        <fullName evidence="3">Secreted protein</fullName>
    </recommendedName>
</protein>
<gene>
    <name evidence="1" type="ORF">PVK06_030750</name>
</gene>
<dbReference type="Proteomes" id="UP001358586">
    <property type="component" value="Chromosome 9"/>
</dbReference>